<dbReference type="EMBL" id="JYIT01000085">
    <property type="protein sequence ID" value="KJL18832.1"/>
    <property type="molecule type" value="Genomic_DNA"/>
</dbReference>
<dbReference type="AlphaFoldDB" id="A0A0F0KD48"/>
<keyword evidence="2" id="KW-1185">Reference proteome</keyword>
<gene>
    <name evidence="1" type="ORF">RL72_03304</name>
</gene>
<organism evidence="1 2">
    <name type="scientific">Microbacterium azadirachtae</name>
    <dbReference type="NCBI Taxonomy" id="582680"/>
    <lineage>
        <taxon>Bacteria</taxon>
        <taxon>Bacillati</taxon>
        <taxon>Actinomycetota</taxon>
        <taxon>Actinomycetes</taxon>
        <taxon>Micrococcales</taxon>
        <taxon>Microbacteriaceae</taxon>
        <taxon>Microbacterium</taxon>
    </lineage>
</organism>
<sequence>MNMTPEQPVRISEAELKNAFAYTHRDLDPADLEEMFRIEQRVDAVLEASPDLRSRLGDPDPHEFTRIPVLEEAGNVVRAALREITQQGEEERLDDATLAVLNLLEDADALSWPVTERHAHNADFAMDTARALLLAAAGPSMEFVSCDLLEQVADTIASMLPLPGDPVVIE</sequence>
<comment type="caution">
    <text evidence="1">The sequence shown here is derived from an EMBL/GenBank/DDBJ whole genome shotgun (WGS) entry which is preliminary data.</text>
</comment>
<dbReference type="Proteomes" id="UP000033448">
    <property type="component" value="Unassembled WGS sequence"/>
</dbReference>
<dbReference type="PATRIC" id="fig|582680.7.peg.3360"/>
<proteinExistence type="predicted"/>
<protein>
    <submittedName>
        <fullName evidence="1">Uncharacterized protein</fullName>
    </submittedName>
</protein>
<reference evidence="1 2" key="1">
    <citation type="submission" date="2015-02" db="EMBL/GenBank/DDBJ databases">
        <title>Draft genome sequences of ten Microbacterium spp. with emphasis on heavy metal contaminated environments.</title>
        <authorList>
            <person name="Corretto E."/>
        </authorList>
    </citation>
    <scope>NUCLEOTIDE SEQUENCE [LARGE SCALE GENOMIC DNA]</scope>
    <source>
        <strain evidence="1 2">DSM 23848</strain>
    </source>
</reference>
<accession>A0A0F0KD48</accession>
<evidence type="ECO:0000313" key="2">
    <source>
        <dbReference type="Proteomes" id="UP000033448"/>
    </source>
</evidence>
<dbReference type="RefSeq" id="WP_045251959.1">
    <property type="nucleotide sequence ID" value="NZ_JYIT01000085.1"/>
</dbReference>
<name>A0A0F0KD48_9MICO</name>
<evidence type="ECO:0000313" key="1">
    <source>
        <dbReference type="EMBL" id="KJL18832.1"/>
    </source>
</evidence>